<comment type="caution">
    <text evidence="1">The sequence shown here is derived from an EMBL/GenBank/DDBJ whole genome shotgun (WGS) entry which is preliminary data.</text>
</comment>
<gene>
    <name evidence="1" type="ORF">KC614_05135</name>
</gene>
<dbReference type="AlphaFoldDB" id="A0A955LLQ7"/>
<protein>
    <submittedName>
        <fullName evidence="1">Uncharacterized protein</fullName>
    </submittedName>
</protein>
<feature type="non-terminal residue" evidence="1">
    <location>
        <position position="67"/>
    </location>
</feature>
<evidence type="ECO:0000313" key="1">
    <source>
        <dbReference type="EMBL" id="MCA9392549.1"/>
    </source>
</evidence>
<reference evidence="1" key="1">
    <citation type="submission" date="2020-04" db="EMBL/GenBank/DDBJ databases">
        <authorList>
            <person name="Zhang T."/>
        </authorList>
    </citation>
    <scope>NUCLEOTIDE SEQUENCE</scope>
    <source>
        <strain evidence="1">HKST-UBA03</strain>
    </source>
</reference>
<reference evidence="1" key="2">
    <citation type="journal article" date="2021" name="Microbiome">
        <title>Successional dynamics and alternative stable states in a saline activated sludge microbial community over 9 years.</title>
        <authorList>
            <person name="Wang Y."/>
            <person name="Ye J."/>
            <person name="Ju F."/>
            <person name="Liu L."/>
            <person name="Boyd J.A."/>
            <person name="Deng Y."/>
            <person name="Parks D.H."/>
            <person name="Jiang X."/>
            <person name="Yin X."/>
            <person name="Woodcroft B.J."/>
            <person name="Tyson G.W."/>
            <person name="Hugenholtz P."/>
            <person name="Polz M.F."/>
            <person name="Zhang T."/>
        </authorList>
    </citation>
    <scope>NUCLEOTIDE SEQUENCE</scope>
    <source>
        <strain evidence="1">HKST-UBA03</strain>
    </source>
</reference>
<dbReference type="EMBL" id="JAGQKZ010000078">
    <property type="protein sequence ID" value="MCA9392549.1"/>
    <property type="molecule type" value="Genomic_DNA"/>
</dbReference>
<evidence type="ECO:0000313" key="2">
    <source>
        <dbReference type="Proteomes" id="UP000751518"/>
    </source>
</evidence>
<organism evidence="1 2">
    <name type="scientific">candidate division WWE3 bacterium</name>
    <dbReference type="NCBI Taxonomy" id="2053526"/>
    <lineage>
        <taxon>Bacteria</taxon>
        <taxon>Katanobacteria</taxon>
    </lineage>
</organism>
<dbReference type="Proteomes" id="UP000751518">
    <property type="component" value="Unassembled WGS sequence"/>
</dbReference>
<proteinExistence type="predicted"/>
<name>A0A955LLQ7_UNCKA</name>
<sequence>MSMVPLLELRIYRHSKDQYHQIEANDIDRIKGLYERGSQEKFEDWPYERQTQFLQRNSFPPWEYNDY</sequence>
<accession>A0A955LLQ7</accession>